<gene>
    <name evidence="1" type="ORF">ACFOY2_23090</name>
</gene>
<dbReference type="Proteomes" id="UP001595851">
    <property type="component" value="Unassembled WGS sequence"/>
</dbReference>
<organism evidence="1 2">
    <name type="scientific">Nonomuraea purpurea</name>
    <dbReference type="NCBI Taxonomy" id="1849276"/>
    <lineage>
        <taxon>Bacteria</taxon>
        <taxon>Bacillati</taxon>
        <taxon>Actinomycetota</taxon>
        <taxon>Actinomycetes</taxon>
        <taxon>Streptosporangiales</taxon>
        <taxon>Streptosporangiaceae</taxon>
        <taxon>Nonomuraea</taxon>
    </lineage>
</organism>
<protein>
    <submittedName>
        <fullName evidence="1">Uncharacterized protein</fullName>
    </submittedName>
</protein>
<name>A0ABV8GBT7_9ACTN</name>
<reference evidence="2" key="1">
    <citation type="journal article" date="2019" name="Int. J. Syst. Evol. Microbiol.">
        <title>The Global Catalogue of Microorganisms (GCM) 10K type strain sequencing project: providing services to taxonomists for standard genome sequencing and annotation.</title>
        <authorList>
            <consortium name="The Broad Institute Genomics Platform"/>
            <consortium name="The Broad Institute Genome Sequencing Center for Infectious Disease"/>
            <person name="Wu L."/>
            <person name="Ma J."/>
        </authorList>
    </citation>
    <scope>NUCLEOTIDE SEQUENCE [LARGE SCALE GENOMIC DNA]</scope>
    <source>
        <strain evidence="2">TBRC 1276</strain>
    </source>
</reference>
<proteinExistence type="predicted"/>
<sequence length="40" mass="3952">MVALVSLLAALDPVGELVARAFKQAAGQGVARSAGGAAWQ</sequence>
<dbReference type="RefSeq" id="WP_379530151.1">
    <property type="nucleotide sequence ID" value="NZ_JBHSBI010000011.1"/>
</dbReference>
<comment type="caution">
    <text evidence="1">The sequence shown here is derived from an EMBL/GenBank/DDBJ whole genome shotgun (WGS) entry which is preliminary data.</text>
</comment>
<dbReference type="EMBL" id="JBHSBI010000011">
    <property type="protein sequence ID" value="MFC4010132.1"/>
    <property type="molecule type" value="Genomic_DNA"/>
</dbReference>
<accession>A0ABV8GBT7</accession>
<evidence type="ECO:0000313" key="1">
    <source>
        <dbReference type="EMBL" id="MFC4010132.1"/>
    </source>
</evidence>
<keyword evidence="2" id="KW-1185">Reference proteome</keyword>
<evidence type="ECO:0000313" key="2">
    <source>
        <dbReference type="Proteomes" id="UP001595851"/>
    </source>
</evidence>